<sequence length="141" mass="16307">MTDQPIHFPMSLPVQIRFNDIDPFGHVNNATYQEYFDLGRVQYFKQIFDGQLFTKDTALVIASIYTNFVSPVRLNDIIEVRTKIDEIGNKSLKMLQHVVDSHTGELKATCQSTMVCFRTSDHQTMQIPDAWREKFLTCEKG</sequence>
<dbReference type="EMBL" id="QKZK01000012">
    <property type="protein sequence ID" value="PZX16702.1"/>
    <property type="molecule type" value="Genomic_DNA"/>
</dbReference>
<name>A0A2W7NZQ9_9BACT</name>
<dbReference type="Pfam" id="PF13279">
    <property type="entry name" value="4HBT_2"/>
    <property type="match status" value="1"/>
</dbReference>
<accession>A0A2W7NZQ9</accession>
<dbReference type="GO" id="GO:0047617">
    <property type="term" value="F:fatty acyl-CoA hydrolase activity"/>
    <property type="evidence" value="ECO:0007669"/>
    <property type="project" value="TreeGrafter"/>
</dbReference>
<dbReference type="InterPro" id="IPR050563">
    <property type="entry name" value="4-hydroxybenzoyl-CoA_TE"/>
</dbReference>
<gene>
    <name evidence="3" type="ORF">LX69_01772</name>
</gene>
<dbReference type="CDD" id="cd00586">
    <property type="entry name" value="4HBT"/>
    <property type="match status" value="1"/>
</dbReference>
<comment type="similarity">
    <text evidence="1">Belongs to the 4-hydroxybenzoyl-CoA thioesterase family.</text>
</comment>
<organism evidence="3 4">
    <name type="scientific">Breznakibacter xylanolyticus</name>
    <dbReference type="NCBI Taxonomy" id="990"/>
    <lineage>
        <taxon>Bacteria</taxon>
        <taxon>Pseudomonadati</taxon>
        <taxon>Bacteroidota</taxon>
        <taxon>Bacteroidia</taxon>
        <taxon>Marinilabiliales</taxon>
        <taxon>Marinilabiliaceae</taxon>
        <taxon>Breznakibacter</taxon>
    </lineage>
</organism>
<comment type="caution">
    <text evidence="3">The sequence shown here is derived from an EMBL/GenBank/DDBJ whole genome shotgun (WGS) entry which is preliminary data.</text>
</comment>
<dbReference type="RefSeq" id="WP_111445541.1">
    <property type="nucleotide sequence ID" value="NZ_QKZK01000012.1"/>
</dbReference>
<evidence type="ECO:0000313" key="4">
    <source>
        <dbReference type="Proteomes" id="UP000249239"/>
    </source>
</evidence>
<dbReference type="OrthoDB" id="9791529at2"/>
<keyword evidence="2 3" id="KW-0378">Hydrolase</keyword>
<dbReference type="PANTHER" id="PTHR31793">
    <property type="entry name" value="4-HYDROXYBENZOYL-COA THIOESTERASE FAMILY MEMBER"/>
    <property type="match status" value="1"/>
</dbReference>
<proteinExistence type="inferred from homology"/>
<reference evidence="3 4" key="1">
    <citation type="submission" date="2018-06" db="EMBL/GenBank/DDBJ databases">
        <title>Genomic Encyclopedia of Archaeal and Bacterial Type Strains, Phase II (KMG-II): from individual species to whole genera.</title>
        <authorList>
            <person name="Goeker M."/>
        </authorList>
    </citation>
    <scope>NUCLEOTIDE SEQUENCE [LARGE SCALE GENOMIC DNA]</scope>
    <source>
        <strain evidence="3 4">DSM 6779</strain>
    </source>
</reference>
<dbReference type="PANTHER" id="PTHR31793:SF27">
    <property type="entry name" value="NOVEL THIOESTERASE SUPERFAMILY DOMAIN AND SAPOSIN A-TYPE DOMAIN CONTAINING PROTEIN (0610012H03RIK)"/>
    <property type="match status" value="1"/>
</dbReference>
<dbReference type="SUPFAM" id="SSF54637">
    <property type="entry name" value="Thioesterase/thiol ester dehydrase-isomerase"/>
    <property type="match status" value="1"/>
</dbReference>
<dbReference type="PIRSF" id="PIRSF003230">
    <property type="entry name" value="YbgC"/>
    <property type="match status" value="1"/>
</dbReference>
<dbReference type="Proteomes" id="UP000249239">
    <property type="component" value="Unassembled WGS sequence"/>
</dbReference>
<protein>
    <submittedName>
        <fullName evidence="3">Acyl-CoA thioester hydrolase</fullName>
    </submittedName>
</protein>
<dbReference type="AlphaFoldDB" id="A0A2W7NZQ9"/>
<dbReference type="InterPro" id="IPR029069">
    <property type="entry name" value="HotDog_dom_sf"/>
</dbReference>
<evidence type="ECO:0000313" key="3">
    <source>
        <dbReference type="EMBL" id="PZX16702.1"/>
    </source>
</evidence>
<evidence type="ECO:0000256" key="1">
    <source>
        <dbReference type="ARBA" id="ARBA00005953"/>
    </source>
</evidence>
<evidence type="ECO:0000256" key="2">
    <source>
        <dbReference type="ARBA" id="ARBA00022801"/>
    </source>
</evidence>
<dbReference type="Gene3D" id="3.10.129.10">
    <property type="entry name" value="Hotdog Thioesterase"/>
    <property type="match status" value="1"/>
</dbReference>
<dbReference type="InterPro" id="IPR006684">
    <property type="entry name" value="YbgC/YbaW"/>
</dbReference>
<keyword evidence="4" id="KW-1185">Reference proteome</keyword>